<accession>A0ABS9QP13</accession>
<organism evidence="5 6">
    <name type="scientific">Mesorhizobium retamae</name>
    <dbReference type="NCBI Taxonomy" id="2912854"/>
    <lineage>
        <taxon>Bacteria</taxon>
        <taxon>Pseudomonadati</taxon>
        <taxon>Pseudomonadota</taxon>
        <taxon>Alphaproteobacteria</taxon>
        <taxon>Hyphomicrobiales</taxon>
        <taxon>Phyllobacteriaceae</taxon>
        <taxon>Mesorhizobium</taxon>
    </lineage>
</organism>
<dbReference type="InterPro" id="IPR036390">
    <property type="entry name" value="WH_DNA-bd_sf"/>
</dbReference>
<dbReference type="Proteomes" id="UP001201701">
    <property type="component" value="Unassembled WGS sequence"/>
</dbReference>
<dbReference type="SUPFAM" id="SSF46785">
    <property type="entry name" value="Winged helix' DNA-binding domain"/>
    <property type="match status" value="1"/>
</dbReference>
<evidence type="ECO:0000313" key="5">
    <source>
        <dbReference type="EMBL" id="MCG7509187.1"/>
    </source>
</evidence>
<dbReference type="PRINTS" id="PR00598">
    <property type="entry name" value="HTHMARR"/>
</dbReference>
<sequence length="190" mass="21352">MDRLLSTALHEARAGRETPGSQHLPQDDPLFPKLWDNPCWLSFRLNFLALQFNNPVYGRIQQQLGLLRPEFVVLWSLYLGNGLTLTEVVRSSNFPKNTLSRAVNKVATLGLIDREIDPSDQRRVTLTLTEKGRAAVVSVKELMLEHERAMLECLSPAERLTLSDLLTKMVVASGSWPRDLDLNAEAATTD</sequence>
<dbReference type="EMBL" id="JAKREW010000076">
    <property type="protein sequence ID" value="MCG7509187.1"/>
    <property type="molecule type" value="Genomic_DNA"/>
</dbReference>
<gene>
    <name evidence="5" type="ORF">L4923_29550</name>
</gene>
<dbReference type="InterPro" id="IPR036388">
    <property type="entry name" value="WH-like_DNA-bd_sf"/>
</dbReference>
<name>A0ABS9QP13_9HYPH</name>
<evidence type="ECO:0000256" key="3">
    <source>
        <dbReference type="ARBA" id="ARBA00023163"/>
    </source>
</evidence>
<feature type="domain" description="HTH marR-type" evidence="4">
    <location>
        <begin position="38"/>
        <end position="171"/>
    </location>
</feature>
<dbReference type="RefSeq" id="WP_239370682.1">
    <property type="nucleotide sequence ID" value="NZ_JAKREW010000076.1"/>
</dbReference>
<dbReference type="PANTHER" id="PTHR42756:SF1">
    <property type="entry name" value="TRANSCRIPTIONAL REPRESSOR OF EMRAB OPERON"/>
    <property type="match status" value="1"/>
</dbReference>
<protein>
    <submittedName>
        <fullName evidence="5">MarR family transcriptional regulator</fullName>
    </submittedName>
</protein>
<evidence type="ECO:0000256" key="2">
    <source>
        <dbReference type="ARBA" id="ARBA00023125"/>
    </source>
</evidence>
<dbReference type="Gene3D" id="1.10.10.10">
    <property type="entry name" value="Winged helix-like DNA-binding domain superfamily/Winged helix DNA-binding domain"/>
    <property type="match status" value="1"/>
</dbReference>
<keyword evidence="6" id="KW-1185">Reference proteome</keyword>
<dbReference type="Pfam" id="PF12802">
    <property type="entry name" value="MarR_2"/>
    <property type="match status" value="1"/>
</dbReference>
<proteinExistence type="predicted"/>
<evidence type="ECO:0000256" key="1">
    <source>
        <dbReference type="ARBA" id="ARBA00023015"/>
    </source>
</evidence>
<keyword evidence="2" id="KW-0238">DNA-binding</keyword>
<evidence type="ECO:0000313" key="6">
    <source>
        <dbReference type="Proteomes" id="UP001201701"/>
    </source>
</evidence>
<evidence type="ECO:0000259" key="4">
    <source>
        <dbReference type="PROSITE" id="PS50995"/>
    </source>
</evidence>
<reference evidence="5 6" key="1">
    <citation type="submission" date="2022-02" db="EMBL/GenBank/DDBJ databases">
        <title>Draft genome sequence of Mezorhizobium retamae strain IRAMC:0171 isolated from Retama raetam nodules.</title>
        <authorList>
            <person name="Bengaied R."/>
            <person name="Sbissi I."/>
            <person name="Huber K."/>
            <person name="Ghodbane F."/>
            <person name="Nouioui I."/>
            <person name="Tarhouni M."/>
            <person name="Gtari M."/>
        </authorList>
    </citation>
    <scope>NUCLEOTIDE SEQUENCE [LARGE SCALE GENOMIC DNA]</scope>
    <source>
        <strain evidence="5 6">IRAMC:0171</strain>
    </source>
</reference>
<comment type="caution">
    <text evidence="5">The sequence shown here is derived from an EMBL/GenBank/DDBJ whole genome shotgun (WGS) entry which is preliminary data.</text>
</comment>
<keyword evidence="3" id="KW-0804">Transcription</keyword>
<dbReference type="InterPro" id="IPR000835">
    <property type="entry name" value="HTH_MarR-typ"/>
</dbReference>
<dbReference type="SMART" id="SM00347">
    <property type="entry name" value="HTH_MARR"/>
    <property type="match status" value="1"/>
</dbReference>
<keyword evidence="1" id="KW-0805">Transcription regulation</keyword>
<dbReference type="PROSITE" id="PS50995">
    <property type="entry name" value="HTH_MARR_2"/>
    <property type="match status" value="1"/>
</dbReference>
<dbReference type="PANTHER" id="PTHR42756">
    <property type="entry name" value="TRANSCRIPTIONAL REGULATOR, MARR"/>
    <property type="match status" value="1"/>
</dbReference>